<dbReference type="SMART" id="SM00028">
    <property type="entry name" value="TPR"/>
    <property type="match status" value="2"/>
</dbReference>
<dbReference type="SMART" id="SM00727">
    <property type="entry name" value="STI1"/>
    <property type="match status" value="1"/>
</dbReference>
<dbReference type="Gene3D" id="1.25.40.10">
    <property type="entry name" value="Tetratricopeptide repeat domain"/>
    <property type="match status" value="1"/>
</dbReference>
<feature type="region of interest" description="Disordered" evidence="3">
    <location>
        <begin position="253"/>
        <end position="309"/>
    </location>
</feature>
<feature type="compositionally biased region" description="Basic and acidic residues" evidence="3">
    <location>
        <begin position="45"/>
        <end position="60"/>
    </location>
</feature>
<dbReference type="Gene3D" id="1.10.260.100">
    <property type="match status" value="1"/>
</dbReference>
<name>A0A1C6YQ29_PLACU</name>
<dbReference type="InterPro" id="IPR034649">
    <property type="entry name" value="Hip_N"/>
</dbReference>
<evidence type="ECO:0000259" key="4">
    <source>
        <dbReference type="SMART" id="SM00727"/>
    </source>
</evidence>
<dbReference type="Proteomes" id="UP000507163">
    <property type="component" value="Chromosome 12"/>
</dbReference>
<keyword evidence="1" id="KW-0677">Repeat</keyword>
<dbReference type="Pfam" id="PF18253">
    <property type="entry name" value="HipN"/>
    <property type="match status" value="1"/>
</dbReference>
<evidence type="ECO:0000313" key="5">
    <source>
        <dbReference type="EMBL" id="SCM25500.1"/>
    </source>
</evidence>
<dbReference type="AlphaFoldDB" id="A0A1C6YQ29"/>
<proteinExistence type="predicted"/>
<feature type="region of interest" description="Disordered" evidence="3">
    <location>
        <begin position="45"/>
        <end position="91"/>
    </location>
</feature>
<feature type="compositionally biased region" description="Acidic residues" evidence="3">
    <location>
        <begin position="61"/>
        <end position="91"/>
    </location>
</feature>
<keyword evidence="2" id="KW-0802">TPR repeat</keyword>
<evidence type="ECO:0000256" key="2">
    <source>
        <dbReference type="ARBA" id="ARBA00022803"/>
    </source>
</evidence>
<dbReference type="FunFam" id="6.10.250.3420:FF:000001">
    <property type="entry name" value="Hsc70-interacting protein-like protein"/>
    <property type="match status" value="1"/>
</dbReference>
<feature type="domain" description="STI1" evidence="4">
    <location>
        <begin position="369"/>
        <end position="408"/>
    </location>
</feature>
<evidence type="ECO:0000256" key="3">
    <source>
        <dbReference type="SAM" id="MobiDB-lite"/>
    </source>
</evidence>
<evidence type="ECO:0000256" key="1">
    <source>
        <dbReference type="ARBA" id="ARBA00022737"/>
    </source>
</evidence>
<dbReference type="PANTHER" id="PTHR45883:SF2">
    <property type="entry name" value="HSC70-INTERACTING PROTEIN"/>
    <property type="match status" value="1"/>
</dbReference>
<organism evidence="5 6">
    <name type="scientific">Plasmodium chabaudi chabaudi</name>
    <dbReference type="NCBI Taxonomy" id="31271"/>
    <lineage>
        <taxon>Eukaryota</taxon>
        <taxon>Sar</taxon>
        <taxon>Alveolata</taxon>
        <taxon>Apicomplexa</taxon>
        <taxon>Aconoidasida</taxon>
        <taxon>Haemosporida</taxon>
        <taxon>Plasmodiidae</taxon>
        <taxon>Plasmodium</taxon>
        <taxon>Plasmodium (Vinckeia)</taxon>
    </lineage>
</organism>
<dbReference type="GO" id="GO:0046983">
    <property type="term" value="F:protein dimerization activity"/>
    <property type="evidence" value="ECO:0007669"/>
    <property type="project" value="InterPro"/>
</dbReference>
<dbReference type="SUPFAM" id="SSF48452">
    <property type="entry name" value="TPR-like"/>
    <property type="match status" value="1"/>
</dbReference>
<gene>
    <name evidence="5" type="primary">HIP</name>
    <name evidence="5" type="ORF">PCHAJ_000347500</name>
</gene>
<dbReference type="GO" id="GO:0030544">
    <property type="term" value="F:Hsp70 protein binding"/>
    <property type="evidence" value="ECO:0007669"/>
    <property type="project" value="TreeGrafter"/>
</dbReference>
<feature type="compositionally biased region" description="Basic and acidic residues" evidence="3">
    <location>
        <begin position="253"/>
        <end position="263"/>
    </location>
</feature>
<dbReference type="PANTHER" id="PTHR45883">
    <property type="entry name" value="HSC70-INTERACTING PROTEIN"/>
    <property type="match status" value="1"/>
</dbReference>
<dbReference type="InterPro" id="IPR019734">
    <property type="entry name" value="TPR_rpt"/>
</dbReference>
<dbReference type="EMBL" id="LT608178">
    <property type="protein sequence ID" value="SCM25500.1"/>
    <property type="molecule type" value="Genomic_DNA"/>
</dbReference>
<protein>
    <submittedName>
        <fullName evidence="5">Hsc70-interacting protein, putative</fullName>
    </submittedName>
</protein>
<feature type="compositionally biased region" description="Basic and acidic residues" evidence="3">
    <location>
        <begin position="272"/>
        <end position="285"/>
    </location>
</feature>
<dbReference type="InterPro" id="IPR006636">
    <property type="entry name" value="STI1_HS-bd"/>
</dbReference>
<accession>A0A1C6YQ29</accession>
<evidence type="ECO:0000313" key="6">
    <source>
        <dbReference type="Proteomes" id="UP000507163"/>
    </source>
</evidence>
<dbReference type="InterPro" id="IPR011990">
    <property type="entry name" value="TPR-like_helical_dom_sf"/>
</dbReference>
<dbReference type="CDD" id="cd14438">
    <property type="entry name" value="Hip_N"/>
    <property type="match status" value="1"/>
</dbReference>
<reference evidence="5 6" key="1">
    <citation type="submission" date="2016-08" db="EMBL/GenBank/DDBJ databases">
        <authorList>
            <consortium name="Pathogen Informatics"/>
        </authorList>
    </citation>
    <scope>NUCLEOTIDE SEQUENCE [LARGE SCALE GENOMIC DNA]</scope>
    <source>
        <strain evidence="5 6">AJ</strain>
    </source>
</reference>
<sequence>MDVEKIEELKKFVATCEEDPSILLKPEFSFFKDFIESFGGKVKKDKMGYEKMKSEDSTEEKTEEEEEEEEEEEDEEEEEEEEEEEQDDPEELELIKEETEECPPLAPIIEGELSEEQIEEICKLKEEAVNLVGDKKYEEALEKYNKIISFGNPSAMIYTKRASILLNLKRPKACIRDCTEALNLNIDSANAYKIRAKAYRYLGKWEFAHADMEQGQKIDYDENLWDMQKLIQEKYKKIYERRRYKINKEEEKQRLKREKELKKRLAAKKKAEKMYKENTKRKNYDSDSSDSSYSEPDFSGDFPGGMPGGMPGMPGMPGGMGGMGGMPGMPGGFPGMPGGMGGMPGGMGGMPGGMGGMPGGMPGMPDLNSPEMKELFNNPQFFQMMQNMMSNPDLINKYANDPKYKNIFENLKNSDLGGMMGGKPKP</sequence>
<dbReference type="Gene3D" id="6.10.250.3420">
    <property type="match status" value="1"/>
</dbReference>